<dbReference type="PROSITE" id="PS50222">
    <property type="entry name" value="EF_HAND_2"/>
    <property type="match status" value="5"/>
</dbReference>
<evidence type="ECO:0000313" key="3">
    <source>
        <dbReference type="EMBL" id="CAF0921158.1"/>
    </source>
</evidence>
<dbReference type="InterPro" id="IPR018247">
    <property type="entry name" value="EF_Hand_1_Ca_BS"/>
</dbReference>
<feature type="domain" description="EF-hand" evidence="2">
    <location>
        <begin position="30"/>
        <end position="65"/>
    </location>
</feature>
<dbReference type="PANTHER" id="PTHR19972:SF10">
    <property type="entry name" value="CALBINDIN-32"/>
    <property type="match status" value="1"/>
</dbReference>
<reference evidence="3" key="1">
    <citation type="submission" date="2021-02" db="EMBL/GenBank/DDBJ databases">
        <authorList>
            <person name="Nowell W R."/>
        </authorList>
    </citation>
    <scope>NUCLEOTIDE SEQUENCE</scope>
</reference>
<dbReference type="EMBL" id="CAJNOR010000460">
    <property type="protein sequence ID" value="CAF0921158.1"/>
    <property type="molecule type" value="Genomic_DNA"/>
</dbReference>
<feature type="domain" description="EF-hand" evidence="2">
    <location>
        <begin position="126"/>
        <end position="161"/>
    </location>
</feature>
<organism evidence="3 4">
    <name type="scientific">Adineta ricciae</name>
    <name type="common">Rotifer</name>
    <dbReference type="NCBI Taxonomy" id="249248"/>
    <lineage>
        <taxon>Eukaryota</taxon>
        <taxon>Metazoa</taxon>
        <taxon>Spiralia</taxon>
        <taxon>Gnathifera</taxon>
        <taxon>Rotifera</taxon>
        <taxon>Eurotatoria</taxon>
        <taxon>Bdelloidea</taxon>
        <taxon>Adinetida</taxon>
        <taxon>Adinetidae</taxon>
        <taxon>Adineta</taxon>
    </lineage>
</organism>
<dbReference type="Gene3D" id="1.10.238.10">
    <property type="entry name" value="EF-hand"/>
    <property type="match status" value="3"/>
</dbReference>
<dbReference type="GO" id="GO:0043195">
    <property type="term" value="C:terminal bouton"/>
    <property type="evidence" value="ECO:0007669"/>
    <property type="project" value="TreeGrafter"/>
</dbReference>
<dbReference type="AlphaFoldDB" id="A0A814B0Q8"/>
<evidence type="ECO:0000259" key="2">
    <source>
        <dbReference type="PROSITE" id="PS50222"/>
    </source>
</evidence>
<dbReference type="Proteomes" id="UP000663828">
    <property type="component" value="Unassembled WGS sequence"/>
</dbReference>
<dbReference type="PANTHER" id="PTHR19972">
    <property type="entry name" value="CALBINDIN"/>
    <property type="match status" value="1"/>
</dbReference>
<protein>
    <recommendedName>
        <fullName evidence="2">EF-hand domain-containing protein</fullName>
    </recommendedName>
</protein>
<gene>
    <name evidence="3" type="ORF">XAT740_LOCUS9044</name>
</gene>
<dbReference type="GO" id="GO:0099509">
    <property type="term" value="P:regulation of presynaptic cytosolic calcium ion concentration"/>
    <property type="evidence" value="ECO:0007669"/>
    <property type="project" value="TreeGrafter"/>
</dbReference>
<feature type="domain" description="EF-hand" evidence="2">
    <location>
        <begin position="171"/>
        <end position="206"/>
    </location>
</feature>
<dbReference type="GO" id="GO:0005829">
    <property type="term" value="C:cytosol"/>
    <property type="evidence" value="ECO:0007669"/>
    <property type="project" value="TreeGrafter"/>
</dbReference>
<name>A0A814B0Q8_ADIRI</name>
<comment type="caution">
    <text evidence="3">The sequence shown here is derived from an EMBL/GenBank/DDBJ whole genome shotgun (WGS) entry which is preliminary data.</text>
</comment>
<feature type="domain" description="EF-hand" evidence="2">
    <location>
        <begin position="79"/>
        <end position="115"/>
    </location>
</feature>
<proteinExistence type="predicted"/>
<dbReference type="SMART" id="SM00054">
    <property type="entry name" value="EFh"/>
    <property type="match status" value="6"/>
</dbReference>
<dbReference type="GO" id="GO:0005634">
    <property type="term" value="C:nucleus"/>
    <property type="evidence" value="ECO:0007669"/>
    <property type="project" value="TreeGrafter"/>
</dbReference>
<dbReference type="InterPro" id="IPR002048">
    <property type="entry name" value="EF_hand_dom"/>
</dbReference>
<dbReference type="Pfam" id="PF13499">
    <property type="entry name" value="EF-hand_7"/>
    <property type="match status" value="2"/>
</dbReference>
<keyword evidence="4" id="KW-1185">Reference proteome</keyword>
<dbReference type="GO" id="GO:0030425">
    <property type="term" value="C:dendrite"/>
    <property type="evidence" value="ECO:0007669"/>
    <property type="project" value="TreeGrafter"/>
</dbReference>
<dbReference type="GO" id="GO:0005509">
    <property type="term" value="F:calcium ion binding"/>
    <property type="evidence" value="ECO:0007669"/>
    <property type="project" value="InterPro"/>
</dbReference>
<feature type="domain" description="EF-hand" evidence="2">
    <location>
        <begin position="218"/>
        <end position="253"/>
    </location>
</feature>
<sequence>MATNGTQRQQKKENFLRQFRDEHSKEIKPLTAAQFMEIWSHYDTDGNGFIEGHELDDLLRELASSVNSNDAGPELIPDSVLKELKESFLEAYDENDDGKIEIAELAEILPTDQNFLLLFRKDYPLDSSVEFMKVWKQFDTDCSGYIEADELKQFIKALLTKRQGTNITEEKLIEYTDTILHMFDSNGDGKLQFSEMTKLLPVKENFLLRPIFKGCSTITPQDLDRVFQLYDKDGNEIIEEDELDGFVKDLMDLIKKDYDHEDLQQFKRTLLNGCDHNRDKKISKAELKMILLALSQPTDT</sequence>
<accession>A0A814B0Q8</accession>
<dbReference type="SUPFAM" id="SSF47473">
    <property type="entry name" value="EF-hand"/>
    <property type="match status" value="2"/>
</dbReference>
<evidence type="ECO:0000256" key="1">
    <source>
        <dbReference type="ARBA" id="ARBA00022837"/>
    </source>
</evidence>
<dbReference type="PROSITE" id="PS00018">
    <property type="entry name" value="EF_HAND_1"/>
    <property type="match status" value="5"/>
</dbReference>
<dbReference type="InterPro" id="IPR051001">
    <property type="entry name" value="Calbindin_Ca-bind"/>
</dbReference>
<keyword evidence="1" id="KW-0106">Calcium</keyword>
<dbReference type="InterPro" id="IPR011992">
    <property type="entry name" value="EF-hand-dom_pair"/>
</dbReference>
<dbReference type="GO" id="GO:1900271">
    <property type="term" value="P:regulation of long-term synaptic potentiation"/>
    <property type="evidence" value="ECO:0007669"/>
    <property type="project" value="TreeGrafter"/>
</dbReference>
<evidence type="ECO:0000313" key="4">
    <source>
        <dbReference type="Proteomes" id="UP000663828"/>
    </source>
</evidence>